<accession>A0AAD8KM84</accession>
<gene>
    <name evidence="1" type="ORF">QVD17_21000</name>
</gene>
<organism evidence="1 2">
    <name type="scientific">Tagetes erecta</name>
    <name type="common">African marigold</name>
    <dbReference type="NCBI Taxonomy" id="13708"/>
    <lineage>
        <taxon>Eukaryota</taxon>
        <taxon>Viridiplantae</taxon>
        <taxon>Streptophyta</taxon>
        <taxon>Embryophyta</taxon>
        <taxon>Tracheophyta</taxon>
        <taxon>Spermatophyta</taxon>
        <taxon>Magnoliopsida</taxon>
        <taxon>eudicotyledons</taxon>
        <taxon>Gunneridae</taxon>
        <taxon>Pentapetalae</taxon>
        <taxon>asterids</taxon>
        <taxon>campanulids</taxon>
        <taxon>Asterales</taxon>
        <taxon>Asteraceae</taxon>
        <taxon>Asteroideae</taxon>
        <taxon>Heliantheae alliance</taxon>
        <taxon>Tageteae</taxon>
        <taxon>Tagetes</taxon>
    </lineage>
</organism>
<dbReference type="Proteomes" id="UP001229421">
    <property type="component" value="Unassembled WGS sequence"/>
</dbReference>
<evidence type="ECO:0000313" key="2">
    <source>
        <dbReference type="Proteomes" id="UP001229421"/>
    </source>
</evidence>
<dbReference type="EMBL" id="JAUHHV010000005">
    <property type="protein sequence ID" value="KAK1425645.1"/>
    <property type="molecule type" value="Genomic_DNA"/>
</dbReference>
<keyword evidence="2" id="KW-1185">Reference proteome</keyword>
<evidence type="ECO:0000313" key="1">
    <source>
        <dbReference type="EMBL" id="KAK1425645.1"/>
    </source>
</evidence>
<reference evidence="1" key="1">
    <citation type="journal article" date="2023" name="bioRxiv">
        <title>Improved chromosome-level genome assembly for marigold (Tagetes erecta).</title>
        <authorList>
            <person name="Jiang F."/>
            <person name="Yuan L."/>
            <person name="Wang S."/>
            <person name="Wang H."/>
            <person name="Xu D."/>
            <person name="Wang A."/>
            <person name="Fan W."/>
        </authorList>
    </citation>
    <scope>NUCLEOTIDE SEQUENCE</scope>
    <source>
        <strain evidence="1">WSJ</strain>
        <tissue evidence="1">Leaf</tissue>
    </source>
</reference>
<comment type="caution">
    <text evidence="1">The sequence shown here is derived from an EMBL/GenBank/DDBJ whole genome shotgun (WGS) entry which is preliminary data.</text>
</comment>
<sequence length="139" mass="16332">MDTNTTTTTTHSLQIDTTNDFDSLFYELEKQILTLIADDEDSERVGSIIAKRPTSVWINRPRYILEQQHENYFCWKHDFESSVDSLPVWLVNSWRNTTHGTGVFIPRTQHRNKPIGGFTSRRCKARGRRYNRLVDELNN</sequence>
<proteinExistence type="predicted"/>
<name>A0AAD8KM84_TARER</name>
<protein>
    <submittedName>
        <fullName evidence="1">Uncharacterized protein</fullName>
    </submittedName>
</protein>
<dbReference type="PANTHER" id="PTHR34956:SF1">
    <property type="entry name" value="DUF4005 DOMAIN-CONTAINING PROTEIN"/>
    <property type="match status" value="1"/>
</dbReference>
<dbReference type="PANTHER" id="PTHR34956">
    <property type="entry name" value="OS05G0397300 PROTEIN"/>
    <property type="match status" value="1"/>
</dbReference>
<dbReference type="AlphaFoldDB" id="A0AAD8KM84"/>